<protein>
    <submittedName>
        <fullName evidence="2">Uncharacterized protein DUF2132</fullName>
    </submittedName>
</protein>
<name>A0A318JFZ0_9NEIS</name>
<gene>
    <name evidence="2" type="ORF">DFR38_10982</name>
</gene>
<reference evidence="2 3" key="1">
    <citation type="submission" date="2018-05" db="EMBL/GenBank/DDBJ databases">
        <title>Genomic Encyclopedia of Type Strains, Phase IV (KMG-IV): sequencing the most valuable type-strain genomes for metagenomic binning, comparative biology and taxonomic classification.</title>
        <authorList>
            <person name="Goeker M."/>
        </authorList>
    </citation>
    <scope>NUCLEOTIDE SEQUENCE [LARGE SCALE GENOMIC DNA]</scope>
    <source>
        <strain evidence="2 3">DSM 25134</strain>
    </source>
</reference>
<comment type="caution">
    <text evidence="2">The sequence shown here is derived from an EMBL/GenBank/DDBJ whole genome shotgun (WGS) entry which is preliminary data.</text>
</comment>
<dbReference type="InterPro" id="IPR036361">
    <property type="entry name" value="SAP_dom_sf"/>
</dbReference>
<dbReference type="OrthoDB" id="9806870at2"/>
<dbReference type="EMBL" id="QJKC01000009">
    <property type="protein sequence ID" value="PXX46240.1"/>
    <property type="molecule type" value="Genomic_DNA"/>
</dbReference>
<proteinExistence type="predicted"/>
<accession>A0A318JFZ0</accession>
<evidence type="ECO:0000313" key="2">
    <source>
        <dbReference type="EMBL" id="PXX46240.1"/>
    </source>
</evidence>
<dbReference type="Proteomes" id="UP000248395">
    <property type="component" value="Unassembled WGS sequence"/>
</dbReference>
<dbReference type="AlphaFoldDB" id="A0A318JFZ0"/>
<keyword evidence="3" id="KW-1185">Reference proteome</keyword>
<dbReference type="GO" id="GO:0003677">
    <property type="term" value="F:DNA binding"/>
    <property type="evidence" value="ECO:0007669"/>
    <property type="project" value="InterPro"/>
</dbReference>
<dbReference type="Gene3D" id="1.10.720.30">
    <property type="entry name" value="SAP domain"/>
    <property type="match status" value="1"/>
</dbReference>
<organism evidence="2 3">
    <name type="scientific">Aquitalea magnusonii</name>
    <dbReference type="NCBI Taxonomy" id="332411"/>
    <lineage>
        <taxon>Bacteria</taxon>
        <taxon>Pseudomonadati</taxon>
        <taxon>Pseudomonadota</taxon>
        <taxon>Betaproteobacteria</taxon>
        <taxon>Neisseriales</taxon>
        <taxon>Chromobacteriaceae</taxon>
        <taxon>Aquitalea</taxon>
    </lineage>
</organism>
<evidence type="ECO:0000313" key="3">
    <source>
        <dbReference type="Proteomes" id="UP000248395"/>
    </source>
</evidence>
<dbReference type="RefSeq" id="WP_059284393.1">
    <property type="nucleotide sequence ID" value="NZ_LNQU01000001.1"/>
</dbReference>
<sequence length="92" mass="10434">MSDTPPNDPLHGMTLEKILLALVERFGWPELGRRIAIRCFNQDPSIKSSLVFLRRTPWARAQVEALYIEMKTRPSSTAGKDGRPRLFAPKQG</sequence>
<evidence type="ECO:0000256" key="1">
    <source>
        <dbReference type="SAM" id="MobiDB-lite"/>
    </source>
</evidence>
<dbReference type="Pfam" id="PF09905">
    <property type="entry name" value="VF530"/>
    <property type="match status" value="1"/>
</dbReference>
<feature type="region of interest" description="Disordered" evidence="1">
    <location>
        <begin position="73"/>
        <end position="92"/>
    </location>
</feature>
<dbReference type="InterPro" id="IPR018668">
    <property type="entry name" value="DNA-binding_VF530-like"/>
</dbReference>